<keyword evidence="3" id="KW-1185">Reference proteome</keyword>
<reference evidence="2 3" key="1">
    <citation type="journal article" date="2017" name="Curr. Biol.">
        <title>The Evolution of Venom by Co-option of Single-Copy Genes.</title>
        <authorList>
            <person name="Martinson E.O."/>
            <person name="Mrinalini"/>
            <person name="Kelkar Y.D."/>
            <person name="Chang C.H."/>
            <person name="Werren J.H."/>
        </authorList>
    </citation>
    <scope>NUCLEOTIDE SEQUENCE [LARGE SCALE GENOMIC DNA]</scope>
    <source>
        <strain evidence="2 3">Alberta</strain>
        <tissue evidence="2">Whole body</tissue>
    </source>
</reference>
<feature type="region of interest" description="Disordered" evidence="1">
    <location>
        <begin position="61"/>
        <end position="99"/>
    </location>
</feature>
<feature type="compositionally biased region" description="Low complexity" evidence="1">
    <location>
        <begin position="70"/>
        <end position="99"/>
    </location>
</feature>
<evidence type="ECO:0000313" key="3">
    <source>
        <dbReference type="Proteomes" id="UP000215335"/>
    </source>
</evidence>
<dbReference type="EMBL" id="NNAY01000266">
    <property type="protein sequence ID" value="OXU29618.1"/>
    <property type="molecule type" value="Genomic_DNA"/>
</dbReference>
<gene>
    <name evidence="2" type="ORF">TSAR_006692</name>
</gene>
<comment type="caution">
    <text evidence="2">The sequence shown here is derived from an EMBL/GenBank/DDBJ whole genome shotgun (WGS) entry which is preliminary data.</text>
</comment>
<dbReference type="Proteomes" id="UP000215335">
    <property type="component" value="Unassembled WGS sequence"/>
</dbReference>
<evidence type="ECO:0000256" key="1">
    <source>
        <dbReference type="SAM" id="MobiDB-lite"/>
    </source>
</evidence>
<accession>A0A232FGN3</accession>
<sequence length="99" mass="11291">MYSVQFSSIHGVSKIGIRNKLRQYRPCLKMSQTEGSLLRVVLMKNHLNFVAECKRIMEEQRQKKLQEMYSDSSSDSENNSSSYDSHNSSSSSDSSTDES</sequence>
<organism evidence="2 3">
    <name type="scientific">Trichomalopsis sarcophagae</name>
    <dbReference type="NCBI Taxonomy" id="543379"/>
    <lineage>
        <taxon>Eukaryota</taxon>
        <taxon>Metazoa</taxon>
        <taxon>Ecdysozoa</taxon>
        <taxon>Arthropoda</taxon>
        <taxon>Hexapoda</taxon>
        <taxon>Insecta</taxon>
        <taxon>Pterygota</taxon>
        <taxon>Neoptera</taxon>
        <taxon>Endopterygota</taxon>
        <taxon>Hymenoptera</taxon>
        <taxon>Apocrita</taxon>
        <taxon>Proctotrupomorpha</taxon>
        <taxon>Chalcidoidea</taxon>
        <taxon>Pteromalidae</taxon>
        <taxon>Pteromalinae</taxon>
        <taxon>Trichomalopsis</taxon>
    </lineage>
</organism>
<protein>
    <submittedName>
        <fullName evidence="2">Uncharacterized protein</fullName>
    </submittedName>
</protein>
<dbReference type="AlphaFoldDB" id="A0A232FGN3"/>
<name>A0A232FGN3_9HYME</name>
<evidence type="ECO:0000313" key="2">
    <source>
        <dbReference type="EMBL" id="OXU29618.1"/>
    </source>
</evidence>
<proteinExistence type="predicted"/>